<feature type="transmembrane region" description="Helical" evidence="1">
    <location>
        <begin position="58"/>
        <end position="78"/>
    </location>
</feature>
<evidence type="ECO:0000313" key="3">
    <source>
        <dbReference type="Proteomes" id="UP000704712"/>
    </source>
</evidence>
<organism evidence="2 3">
    <name type="scientific">Phytophthora infestans</name>
    <name type="common">Potato late blight agent</name>
    <name type="synonym">Botrytis infestans</name>
    <dbReference type="NCBI Taxonomy" id="4787"/>
    <lineage>
        <taxon>Eukaryota</taxon>
        <taxon>Sar</taxon>
        <taxon>Stramenopiles</taxon>
        <taxon>Oomycota</taxon>
        <taxon>Peronosporomycetes</taxon>
        <taxon>Peronosporales</taxon>
        <taxon>Peronosporaceae</taxon>
        <taxon>Phytophthora</taxon>
    </lineage>
</organism>
<keyword evidence="1" id="KW-0812">Transmembrane</keyword>
<sequence>MSGMTFTMTEKYVAAIFTHALFGFMSVHFVLVALWLVVVQHARAPLFGQWDEVSGVKLVVWAVLLTLCGVSGLLSLIMKSKRAFKLSLGCWWLLSTFHACCLMAILSCGLSVGVIKNDIQETWTTCEMAVQLLADVIGLAFLTLLLDDNGQIDIGTDDFIREPLLSNV</sequence>
<protein>
    <recommendedName>
        <fullName evidence="4">Transmembrane protein</fullName>
    </recommendedName>
</protein>
<feature type="transmembrane region" description="Helical" evidence="1">
    <location>
        <begin position="12"/>
        <end position="38"/>
    </location>
</feature>
<accession>A0A8S9TP04</accession>
<evidence type="ECO:0000256" key="1">
    <source>
        <dbReference type="SAM" id="Phobius"/>
    </source>
</evidence>
<reference evidence="2" key="1">
    <citation type="submission" date="2020-03" db="EMBL/GenBank/DDBJ databases">
        <title>Hybrid Assembly of Korean Phytophthora infestans isolates.</title>
        <authorList>
            <person name="Prokchorchik M."/>
            <person name="Lee Y."/>
            <person name="Seo J."/>
            <person name="Cho J.-H."/>
            <person name="Park Y.-E."/>
            <person name="Jang D.-C."/>
            <person name="Im J.-S."/>
            <person name="Choi J.-G."/>
            <person name="Park H.-J."/>
            <person name="Lee G.-B."/>
            <person name="Lee Y.-G."/>
            <person name="Hong S.-Y."/>
            <person name="Cho K."/>
            <person name="Sohn K.H."/>
        </authorList>
    </citation>
    <scope>NUCLEOTIDE SEQUENCE</scope>
    <source>
        <strain evidence="2">KR_2_A2</strain>
    </source>
</reference>
<dbReference type="Proteomes" id="UP000704712">
    <property type="component" value="Unassembled WGS sequence"/>
</dbReference>
<keyword evidence="1" id="KW-1133">Transmembrane helix</keyword>
<comment type="caution">
    <text evidence="2">The sequence shown here is derived from an EMBL/GenBank/DDBJ whole genome shotgun (WGS) entry which is preliminary data.</text>
</comment>
<gene>
    <name evidence="2" type="ORF">GN958_ATG22546</name>
</gene>
<name>A0A8S9TP04_PHYIN</name>
<proteinExistence type="predicted"/>
<feature type="transmembrane region" description="Helical" evidence="1">
    <location>
        <begin position="90"/>
        <end position="116"/>
    </location>
</feature>
<keyword evidence="1" id="KW-0472">Membrane</keyword>
<dbReference type="EMBL" id="JAACNO010003143">
    <property type="protein sequence ID" value="KAF4128284.1"/>
    <property type="molecule type" value="Genomic_DNA"/>
</dbReference>
<evidence type="ECO:0008006" key="4">
    <source>
        <dbReference type="Google" id="ProtNLM"/>
    </source>
</evidence>
<dbReference type="AlphaFoldDB" id="A0A8S9TP04"/>
<evidence type="ECO:0000313" key="2">
    <source>
        <dbReference type="EMBL" id="KAF4128284.1"/>
    </source>
</evidence>